<proteinExistence type="predicted"/>
<reference evidence="1" key="1">
    <citation type="submission" date="2017-05" db="UniProtKB">
        <authorList>
            <consortium name="EnsemblMetazoa"/>
        </authorList>
    </citation>
    <scope>IDENTIFICATION</scope>
</reference>
<dbReference type="AlphaFoldDB" id="A0A1X7VWU0"/>
<dbReference type="EnsemblMetazoa" id="Aqu2.1.44346_001">
    <property type="protein sequence ID" value="Aqu2.1.44346_001"/>
    <property type="gene ID" value="Aqu2.1.44346"/>
</dbReference>
<protein>
    <submittedName>
        <fullName evidence="1">Uncharacterized protein</fullName>
    </submittedName>
</protein>
<sequence length="39" mass="4421">TENTTLLHSVHRANTCVRITPSLMKLKIHLISIVMYKAS</sequence>
<organism evidence="1">
    <name type="scientific">Amphimedon queenslandica</name>
    <name type="common">Sponge</name>
    <dbReference type="NCBI Taxonomy" id="400682"/>
    <lineage>
        <taxon>Eukaryota</taxon>
        <taxon>Metazoa</taxon>
        <taxon>Porifera</taxon>
        <taxon>Demospongiae</taxon>
        <taxon>Heteroscleromorpha</taxon>
        <taxon>Haplosclerida</taxon>
        <taxon>Niphatidae</taxon>
        <taxon>Amphimedon</taxon>
    </lineage>
</organism>
<accession>A0A1X7VWU0</accession>
<dbReference type="InParanoid" id="A0A1X7VWU0"/>
<name>A0A1X7VWU0_AMPQE</name>
<evidence type="ECO:0000313" key="1">
    <source>
        <dbReference type="EnsemblMetazoa" id="Aqu2.1.44346_001"/>
    </source>
</evidence>